<dbReference type="AlphaFoldDB" id="Q2SDL7"/>
<keyword evidence="3" id="KW-1185">Reference proteome</keyword>
<evidence type="ECO:0000313" key="3">
    <source>
        <dbReference type="Proteomes" id="UP000000238"/>
    </source>
</evidence>
<dbReference type="OrthoDB" id="9098057at2"/>
<dbReference type="STRING" id="349521.HCH_04557"/>
<feature type="region of interest" description="Disordered" evidence="1">
    <location>
        <begin position="1"/>
        <end position="34"/>
    </location>
</feature>
<evidence type="ECO:0000313" key="2">
    <source>
        <dbReference type="EMBL" id="ABC31257.1"/>
    </source>
</evidence>
<dbReference type="Pfam" id="PF05119">
    <property type="entry name" value="Terminase_4"/>
    <property type="match status" value="1"/>
</dbReference>
<name>Q2SDL7_HAHCH</name>
<sequence>MSGTATRAGRGRKPKPVAQKLLAGNPGKRQLNTHEPQFSQITNIDCPDWLGDDARRMWALIAPELCAQKIIAITDAHNLEAFCAAYGRWRQAERELAQYGITITDANGGLKKNPAATVANESLKQLATFGALLGLDPSSRQRLTGGGNQDASNPFDKF</sequence>
<dbReference type="InterPro" id="IPR006448">
    <property type="entry name" value="Phage_term_ssu_P27"/>
</dbReference>
<dbReference type="Proteomes" id="UP000000238">
    <property type="component" value="Chromosome"/>
</dbReference>
<protein>
    <submittedName>
        <fullName evidence="2">Phage terminase, small subunit, putative, P27 family</fullName>
    </submittedName>
</protein>
<accession>Q2SDL7</accession>
<dbReference type="HOGENOM" id="CLU_107958_2_1_6"/>
<gene>
    <name evidence="2" type="ordered locus">HCH_04557</name>
</gene>
<dbReference type="NCBIfam" id="TIGR01558">
    <property type="entry name" value="sm_term_P27"/>
    <property type="match status" value="1"/>
</dbReference>
<organism evidence="2 3">
    <name type="scientific">Hahella chejuensis (strain KCTC 2396)</name>
    <dbReference type="NCBI Taxonomy" id="349521"/>
    <lineage>
        <taxon>Bacteria</taxon>
        <taxon>Pseudomonadati</taxon>
        <taxon>Pseudomonadota</taxon>
        <taxon>Gammaproteobacteria</taxon>
        <taxon>Oceanospirillales</taxon>
        <taxon>Hahellaceae</taxon>
        <taxon>Hahella</taxon>
    </lineage>
</organism>
<evidence type="ECO:0000256" key="1">
    <source>
        <dbReference type="SAM" id="MobiDB-lite"/>
    </source>
</evidence>
<reference evidence="2 3" key="1">
    <citation type="journal article" date="2005" name="Nucleic Acids Res.">
        <title>Genomic blueprint of Hahella chejuensis, a marine microbe producing an algicidal agent.</title>
        <authorList>
            <person name="Jeong H."/>
            <person name="Yim J.H."/>
            <person name="Lee C."/>
            <person name="Choi S.-H."/>
            <person name="Park Y.K."/>
            <person name="Yoon S.H."/>
            <person name="Hur C.-G."/>
            <person name="Kang H.-Y."/>
            <person name="Kim D."/>
            <person name="Lee H.H."/>
            <person name="Park K.H."/>
            <person name="Park S.-H."/>
            <person name="Park H.-S."/>
            <person name="Lee H.K."/>
            <person name="Oh T.K."/>
            <person name="Kim J.F."/>
        </authorList>
    </citation>
    <scope>NUCLEOTIDE SEQUENCE [LARGE SCALE GENOMIC DNA]</scope>
    <source>
        <strain evidence="2 3">KCTC 2396</strain>
    </source>
</reference>
<proteinExistence type="predicted"/>
<dbReference type="KEGG" id="hch:HCH_04557"/>
<dbReference type="EMBL" id="CP000155">
    <property type="protein sequence ID" value="ABC31257.1"/>
    <property type="molecule type" value="Genomic_DNA"/>
</dbReference>
<dbReference type="eggNOG" id="COG3747">
    <property type="taxonomic scope" value="Bacteria"/>
</dbReference>
<dbReference type="RefSeq" id="WP_011398324.1">
    <property type="nucleotide sequence ID" value="NC_007645.1"/>
</dbReference>